<protein>
    <recommendedName>
        <fullName evidence="3">Dienelactone hydrolase domain-containing protein</fullName>
    </recommendedName>
</protein>
<dbReference type="RefSeq" id="WP_346785736.1">
    <property type="nucleotide sequence ID" value="NZ_JBDLBR010000005.1"/>
</dbReference>
<evidence type="ECO:0000313" key="2">
    <source>
        <dbReference type="Proteomes" id="UP001484535"/>
    </source>
</evidence>
<reference evidence="1 2" key="1">
    <citation type="submission" date="2024-05" db="EMBL/GenBank/DDBJ databases">
        <authorList>
            <person name="Park S."/>
        </authorList>
    </citation>
    <scope>NUCLEOTIDE SEQUENCE [LARGE SCALE GENOMIC DNA]</scope>
    <source>
        <strain evidence="1 2">DGU5</strain>
    </source>
</reference>
<evidence type="ECO:0000313" key="1">
    <source>
        <dbReference type="EMBL" id="MEN7538278.1"/>
    </source>
</evidence>
<comment type="caution">
    <text evidence="1">The sequence shown here is derived from an EMBL/GenBank/DDBJ whole genome shotgun (WGS) entry which is preliminary data.</text>
</comment>
<proteinExistence type="predicted"/>
<evidence type="ECO:0008006" key="3">
    <source>
        <dbReference type="Google" id="ProtNLM"/>
    </source>
</evidence>
<accession>A0ABV0CZI2</accession>
<organism evidence="1 2">
    <name type="scientific">Aurantiacibacter flavus</name>
    <dbReference type="NCBI Taxonomy" id="3145232"/>
    <lineage>
        <taxon>Bacteria</taxon>
        <taxon>Pseudomonadati</taxon>
        <taxon>Pseudomonadota</taxon>
        <taxon>Alphaproteobacteria</taxon>
        <taxon>Sphingomonadales</taxon>
        <taxon>Erythrobacteraceae</taxon>
        <taxon>Aurantiacibacter</taxon>
    </lineage>
</organism>
<dbReference type="Proteomes" id="UP001484535">
    <property type="component" value="Unassembled WGS sequence"/>
</dbReference>
<dbReference type="Gene3D" id="3.40.50.1820">
    <property type="entry name" value="alpha/beta hydrolase"/>
    <property type="match status" value="1"/>
</dbReference>
<dbReference type="SUPFAM" id="SSF53474">
    <property type="entry name" value="alpha/beta-Hydrolases"/>
    <property type="match status" value="1"/>
</dbReference>
<dbReference type="InterPro" id="IPR029058">
    <property type="entry name" value="AB_hydrolase_fold"/>
</dbReference>
<keyword evidence="2" id="KW-1185">Reference proteome</keyword>
<sequence>MLAGIDLALAMNADPEDPLHDRIADRRSPIADRRIAALGHSCGGLQALAAGADQRIGTVMALGSGVYIRPNSGLSGVQIGKDDLLKLHSPVAYVLGGPSDIACANGNDDFSRIEHVPVVLGSLPVGHGGTCALENGGLWATFAVHWLDWQLRGDEEAKSVILESKCPLCADYGWAIRSKRFE</sequence>
<dbReference type="EMBL" id="JBDLBR010000005">
    <property type="protein sequence ID" value="MEN7538278.1"/>
    <property type="molecule type" value="Genomic_DNA"/>
</dbReference>
<name>A0ABV0CZI2_9SPHN</name>
<gene>
    <name evidence="1" type="ORF">ABDJ38_13940</name>
</gene>